<keyword evidence="3" id="KW-0029">Amino-acid transport</keyword>
<evidence type="ECO:0000256" key="7">
    <source>
        <dbReference type="SAM" id="Phobius"/>
    </source>
</evidence>
<dbReference type="Proteomes" id="UP000077202">
    <property type="component" value="Unassembled WGS sequence"/>
</dbReference>
<feature type="transmembrane region" description="Helical" evidence="7">
    <location>
        <begin position="258"/>
        <end position="278"/>
    </location>
</feature>
<dbReference type="GO" id="GO:0031090">
    <property type="term" value="C:organelle membrane"/>
    <property type="evidence" value="ECO:0007669"/>
    <property type="project" value="UniProtKB-ARBA"/>
</dbReference>
<dbReference type="InterPro" id="IPR013057">
    <property type="entry name" value="AA_transpt_TM"/>
</dbReference>
<comment type="subcellular location">
    <subcellularLocation>
        <location evidence="1">Membrane</location>
        <topology evidence="1">Multi-pass membrane protein</topology>
    </subcellularLocation>
</comment>
<dbReference type="EMBL" id="LVLJ01000161">
    <property type="protein sequence ID" value="OAE35529.1"/>
    <property type="molecule type" value="Genomic_DNA"/>
</dbReference>
<dbReference type="AlphaFoldDB" id="A0A176WQZ1"/>
<feature type="transmembrane region" description="Helical" evidence="7">
    <location>
        <begin position="452"/>
        <end position="474"/>
    </location>
</feature>
<feature type="compositionally biased region" description="Basic and acidic residues" evidence="6">
    <location>
        <begin position="1"/>
        <end position="19"/>
    </location>
</feature>
<reference evidence="9" key="1">
    <citation type="submission" date="2016-03" db="EMBL/GenBank/DDBJ databases">
        <title>Mechanisms controlling the formation of the plant cell surface in tip-growing cells are functionally conserved among land plants.</title>
        <authorList>
            <person name="Honkanen S."/>
            <person name="Jones V.A."/>
            <person name="Morieri G."/>
            <person name="Champion C."/>
            <person name="Hetherington A.J."/>
            <person name="Kelly S."/>
            <person name="Saint-Marcoux D."/>
            <person name="Proust H."/>
            <person name="Prescott H."/>
            <person name="Dolan L."/>
        </authorList>
    </citation>
    <scope>NUCLEOTIDE SEQUENCE [LARGE SCALE GENOMIC DNA]</scope>
    <source>
        <tissue evidence="9">Whole gametophyte</tissue>
    </source>
</reference>
<comment type="caution">
    <text evidence="9">The sequence shown here is derived from an EMBL/GenBank/DDBJ whole genome shotgun (WGS) entry which is preliminary data.</text>
</comment>
<feature type="transmembrane region" description="Helical" evidence="7">
    <location>
        <begin position="298"/>
        <end position="318"/>
    </location>
</feature>
<evidence type="ECO:0000313" key="10">
    <source>
        <dbReference type="Proteomes" id="UP000077202"/>
    </source>
</evidence>
<evidence type="ECO:0000256" key="5">
    <source>
        <dbReference type="ARBA" id="ARBA00023136"/>
    </source>
</evidence>
<feature type="transmembrane region" description="Helical" evidence="7">
    <location>
        <begin position="134"/>
        <end position="159"/>
    </location>
</feature>
<dbReference type="PANTHER" id="PTHR22950:SF515">
    <property type="entry name" value="AMINO ACID TRANSPORTER AVT6E"/>
    <property type="match status" value="1"/>
</dbReference>
<protein>
    <recommendedName>
        <fullName evidence="8">Amino acid transporter transmembrane domain-containing protein</fullName>
    </recommendedName>
</protein>
<accession>A0A176WQZ1</accession>
<name>A0A176WQZ1_MARPO</name>
<keyword evidence="5 7" id="KW-0472">Membrane</keyword>
<feature type="region of interest" description="Disordered" evidence="6">
    <location>
        <begin position="1"/>
        <end position="20"/>
    </location>
</feature>
<evidence type="ECO:0000256" key="3">
    <source>
        <dbReference type="ARBA" id="ARBA00022970"/>
    </source>
</evidence>
<keyword evidence="2 7" id="KW-0812">Transmembrane</keyword>
<evidence type="ECO:0000259" key="8">
    <source>
        <dbReference type="Pfam" id="PF01490"/>
    </source>
</evidence>
<dbReference type="Pfam" id="PF01490">
    <property type="entry name" value="Aa_trans"/>
    <property type="match status" value="1"/>
</dbReference>
<evidence type="ECO:0000256" key="6">
    <source>
        <dbReference type="SAM" id="MobiDB-lite"/>
    </source>
</evidence>
<feature type="transmembrane region" description="Helical" evidence="7">
    <location>
        <begin position="339"/>
        <end position="359"/>
    </location>
</feature>
<organism evidence="9 10">
    <name type="scientific">Marchantia polymorpha subsp. ruderalis</name>
    <dbReference type="NCBI Taxonomy" id="1480154"/>
    <lineage>
        <taxon>Eukaryota</taxon>
        <taxon>Viridiplantae</taxon>
        <taxon>Streptophyta</taxon>
        <taxon>Embryophyta</taxon>
        <taxon>Marchantiophyta</taxon>
        <taxon>Marchantiopsida</taxon>
        <taxon>Marchantiidae</taxon>
        <taxon>Marchantiales</taxon>
        <taxon>Marchantiaceae</taxon>
        <taxon>Marchantia</taxon>
    </lineage>
</organism>
<feature type="transmembrane region" description="Helical" evidence="7">
    <location>
        <begin position="426"/>
        <end position="446"/>
    </location>
</feature>
<proteinExistence type="predicted"/>
<keyword evidence="3" id="KW-0813">Transport</keyword>
<evidence type="ECO:0000313" key="9">
    <source>
        <dbReference type="EMBL" id="OAE35529.1"/>
    </source>
</evidence>
<feature type="transmembrane region" description="Helical" evidence="7">
    <location>
        <begin position="386"/>
        <end position="406"/>
    </location>
</feature>
<keyword evidence="4 7" id="KW-1133">Transmembrane helix</keyword>
<feature type="domain" description="Amino acid transporter transmembrane" evidence="8">
    <location>
        <begin position="103"/>
        <end position="506"/>
    </location>
</feature>
<feature type="transmembrane region" description="Helical" evidence="7">
    <location>
        <begin position="180"/>
        <end position="200"/>
    </location>
</feature>
<evidence type="ECO:0000256" key="1">
    <source>
        <dbReference type="ARBA" id="ARBA00004141"/>
    </source>
</evidence>
<feature type="transmembrane region" description="Helical" evidence="7">
    <location>
        <begin position="486"/>
        <end position="507"/>
    </location>
</feature>
<gene>
    <name evidence="9" type="ORF">AXG93_2782s1130</name>
</gene>
<evidence type="ECO:0000256" key="4">
    <source>
        <dbReference type="ARBA" id="ARBA00022989"/>
    </source>
</evidence>
<sequence length="525" mass="57119">MRNSEKPYHQQIELQRRDEEEPPVNVFVHLADKSYDRSGLLPAGEARSDGFAPIATGNMNGNGALRNVIKQPADVLPLLARNNSASGGEDETPRAKEAKYAGASLRSAVFNLSTTIIGAGIMALPAAMRVLGVAVGLFVILVMGVLSEISLELVVRYSTQLKAYSYGDMVYGAWGKTGRFVAQMCVIINNGGILIVYLIIMGDVLSGSKDHTGLLEGWARHAGWWTDRKIVLLFTLIIVLAPLSFFKRIESLEVSSAISVALALLFVIIASGIAALKLVEGKLAVPRMVPAFDSKKNILDLLIVVPIMTNAFVCQFNVPPIYYELRDRSAPRMNKVGRISILLCVIVYMATALAGYLLFGDATDSDVLSNFDTDLGIEHSQFWNDLIRVGYVIHLFFVFPVINFSFRQTIDSLLFPLSPPLQDSNARFVILTSALLTMIYLGSTLIPNIWVAFQFTGATTGLALGFMFPALVALRSVGVSVMERKLAWTILLMAVVVSVVGVTTQIYSFATGSCGSAVRVPDLPE</sequence>
<feature type="transmembrane region" description="Helical" evidence="7">
    <location>
        <begin position="230"/>
        <end position="246"/>
    </location>
</feature>
<keyword evidence="10" id="KW-1185">Reference proteome</keyword>
<evidence type="ECO:0000256" key="2">
    <source>
        <dbReference type="ARBA" id="ARBA00022692"/>
    </source>
</evidence>
<dbReference type="PANTHER" id="PTHR22950">
    <property type="entry name" value="AMINO ACID TRANSPORTER"/>
    <property type="match status" value="1"/>
</dbReference>
<dbReference type="GO" id="GO:0015179">
    <property type="term" value="F:L-amino acid transmembrane transporter activity"/>
    <property type="evidence" value="ECO:0007669"/>
    <property type="project" value="TreeGrafter"/>
</dbReference>
<feature type="transmembrane region" description="Helical" evidence="7">
    <location>
        <begin position="108"/>
        <end position="128"/>
    </location>
</feature>